<evidence type="ECO:0000259" key="2">
    <source>
        <dbReference type="PROSITE" id="PS50110"/>
    </source>
</evidence>
<keyword evidence="4" id="KW-1185">Reference proteome</keyword>
<dbReference type="GO" id="GO:0000160">
    <property type="term" value="P:phosphorelay signal transduction system"/>
    <property type="evidence" value="ECO:0007669"/>
    <property type="project" value="InterPro"/>
</dbReference>
<protein>
    <submittedName>
        <fullName evidence="3">Response regulator</fullName>
    </submittedName>
</protein>
<proteinExistence type="predicted"/>
<dbReference type="InterPro" id="IPR011006">
    <property type="entry name" value="CheY-like_superfamily"/>
</dbReference>
<dbReference type="PROSITE" id="PS50110">
    <property type="entry name" value="RESPONSE_REGULATORY"/>
    <property type="match status" value="1"/>
</dbReference>
<evidence type="ECO:0000256" key="1">
    <source>
        <dbReference type="PROSITE-ProRule" id="PRU00169"/>
    </source>
</evidence>
<dbReference type="Gene3D" id="3.40.50.2300">
    <property type="match status" value="1"/>
</dbReference>
<dbReference type="AlphaFoldDB" id="A0A222G7I0"/>
<evidence type="ECO:0000313" key="3">
    <source>
        <dbReference type="EMBL" id="ASP47866.1"/>
    </source>
</evidence>
<dbReference type="InterPro" id="IPR001789">
    <property type="entry name" value="Sig_transdc_resp-reg_receiver"/>
</dbReference>
<comment type="caution">
    <text evidence="1">Lacks conserved residue(s) required for the propagation of feature annotation.</text>
</comment>
<reference evidence="3 4" key="1">
    <citation type="submission" date="2017-08" db="EMBL/GenBank/DDBJ databases">
        <title>Complete genome of Colwellia sp. NB097-1, a psychrophile bacterium ioslated from Bering Sea.</title>
        <authorList>
            <person name="Chen X."/>
        </authorList>
    </citation>
    <scope>NUCLEOTIDE SEQUENCE [LARGE SCALE GENOMIC DNA]</scope>
    <source>
        <strain evidence="3 4">NB097-1</strain>
    </source>
</reference>
<gene>
    <name evidence="3" type="ORF">B5D82_08910</name>
</gene>
<dbReference type="RefSeq" id="WP_081150916.1">
    <property type="nucleotide sequence ID" value="NZ_CP020465.1"/>
</dbReference>
<dbReference type="Proteomes" id="UP000202259">
    <property type="component" value="Chromosome"/>
</dbReference>
<evidence type="ECO:0000313" key="4">
    <source>
        <dbReference type="Proteomes" id="UP000202259"/>
    </source>
</evidence>
<organism evidence="3 4">
    <name type="scientific">Cognaticolwellia beringensis</name>
    <dbReference type="NCBI Taxonomy" id="1967665"/>
    <lineage>
        <taxon>Bacteria</taxon>
        <taxon>Pseudomonadati</taxon>
        <taxon>Pseudomonadota</taxon>
        <taxon>Gammaproteobacteria</taxon>
        <taxon>Alteromonadales</taxon>
        <taxon>Colwelliaceae</taxon>
        <taxon>Cognaticolwellia</taxon>
    </lineage>
</organism>
<sequence length="119" mass="13413">MATPKLSQDNIYSIKSAVMGNQLAPKNNGQLTLLLVHEFEHQLANWRNIFSAHFHIQTAKDGLTALKAILNGKVDMVLSSTQLAQVTSLDVCKFVKQHKSTEHIQMIFVSEHYSEHEEV</sequence>
<dbReference type="OrthoDB" id="5873227at2"/>
<name>A0A222G7I0_9GAMM</name>
<accession>A0A222G7I0</accession>
<dbReference type="EMBL" id="CP020465">
    <property type="protein sequence ID" value="ASP47866.1"/>
    <property type="molecule type" value="Genomic_DNA"/>
</dbReference>
<feature type="domain" description="Response regulatory" evidence="2">
    <location>
        <begin position="32"/>
        <end position="119"/>
    </location>
</feature>
<dbReference type="SUPFAM" id="SSF52172">
    <property type="entry name" value="CheY-like"/>
    <property type="match status" value="1"/>
</dbReference>
<dbReference type="KEGG" id="cber:B5D82_08910"/>